<evidence type="ECO:0000313" key="3">
    <source>
        <dbReference type="Proteomes" id="UP000077701"/>
    </source>
</evidence>
<keyword evidence="3" id="KW-1185">Reference proteome</keyword>
<dbReference type="EMBL" id="BDCX01000023">
    <property type="protein sequence ID" value="GAT71206.1"/>
    <property type="molecule type" value="Genomic_DNA"/>
</dbReference>
<sequence>MVELFTVPDVLAASGGDCMVVWAAQGLRGGVRAWALDGAVAVASPQLNRRDRLTVRGPVAAVAELVRRVLPELGPSYRLLGERSLVAGVVERLPGARPPVGFEWMDTAADGGADSVEGAARGAAVAAVDRLGAGAGGLDGPGVAWLPAEADGEVAALLAVASPSAWAVPGVAGIRRWAGIRGPGGEPVAVAADAWSAPQVGFVAGVGTAPAWRGRGLGEAVCRFVFGELAAEHGTVALMVDTANRGAIRVYERLGMRIRPVAAAELAARCGG</sequence>
<dbReference type="RefSeq" id="WP_068904126.1">
    <property type="nucleotide sequence ID" value="NZ_BDCX01000023.1"/>
</dbReference>
<dbReference type="InterPro" id="IPR016181">
    <property type="entry name" value="Acyl_CoA_acyltransferase"/>
</dbReference>
<dbReference type="GO" id="GO:0016747">
    <property type="term" value="F:acyltransferase activity, transferring groups other than amino-acyl groups"/>
    <property type="evidence" value="ECO:0007669"/>
    <property type="project" value="InterPro"/>
</dbReference>
<dbReference type="SUPFAM" id="SSF55729">
    <property type="entry name" value="Acyl-CoA N-acyltransferases (Nat)"/>
    <property type="match status" value="1"/>
</dbReference>
<protein>
    <submittedName>
        <fullName evidence="2">GCN5-related N-acetyltransferase</fullName>
    </submittedName>
</protein>
<proteinExistence type="predicted"/>
<dbReference type="AlphaFoldDB" id="A0A171DQ73"/>
<reference evidence="3" key="2">
    <citation type="submission" date="2016-04" db="EMBL/GenBank/DDBJ databases">
        <title>Planomonospora sphaerica JCM9374 whole genome shotgun sequence.</title>
        <authorList>
            <person name="Suzuki T."/>
            <person name="Dohra H."/>
            <person name="Kodani S."/>
        </authorList>
    </citation>
    <scope>NUCLEOTIDE SEQUENCE [LARGE SCALE GENOMIC DNA]</scope>
    <source>
        <strain evidence="3">JCM 9374</strain>
    </source>
</reference>
<dbReference type="PROSITE" id="PS51186">
    <property type="entry name" value="GNAT"/>
    <property type="match status" value="1"/>
</dbReference>
<gene>
    <name evidence="2" type="ORF">PS9374_06897</name>
</gene>
<dbReference type="Pfam" id="PF00583">
    <property type="entry name" value="Acetyltransf_1"/>
    <property type="match status" value="1"/>
</dbReference>
<evidence type="ECO:0000259" key="1">
    <source>
        <dbReference type="PROSITE" id="PS51186"/>
    </source>
</evidence>
<evidence type="ECO:0000313" key="2">
    <source>
        <dbReference type="EMBL" id="GAT71206.1"/>
    </source>
</evidence>
<dbReference type="Gene3D" id="3.40.630.30">
    <property type="match status" value="1"/>
</dbReference>
<keyword evidence="2" id="KW-0808">Transferase</keyword>
<reference evidence="2 3" key="1">
    <citation type="journal article" date="2016" name="Genome Announc.">
        <title>Draft Genome Sequence of Planomonospora sphaerica JCM9374, a Rare Actinomycete.</title>
        <authorList>
            <person name="Dohra H."/>
            <person name="Suzuki T."/>
            <person name="Inoue Y."/>
            <person name="Kodani S."/>
        </authorList>
    </citation>
    <scope>NUCLEOTIDE SEQUENCE [LARGE SCALE GENOMIC DNA]</scope>
    <source>
        <strain evidence="2 3">JCM 9374</strain>
    </source>
</reference>
<name>A0A171DQ73_9ACTN</name>
<dbReference type="Proteomes" id="UP000077701">
    <property type="component" value="Unassembled WGS sequence"/>
</dbReference>
<feature type="domain" description="N-acetyltransferase" evidence="1">
    <location>
        <begin position="126"/>
        <end position="272"/>
    </location>
</feature>
<dbReference type="InterPro" id="IPR000182">
    <property type="entry name" value="GNAT_dom"/>
</dbReference>
<organism evidence="2 3">
    <name type="scientific">Planomonospora sphaerica</name>
    <dbReference type="NCBI Taxonomy" id="161355"/>
    <lineage>
        <taxon>Bacteria</taxon>
        <taxon>Bacillati</taxon>
        <taxon>Actinomycetota</taxon>
        <taxon>Actinomycetes</taxon>
        <taxon>Streptosporangiales</taxon>
        <taxon>Streptosporangiaceae</taxon>
        <taxon>Planomonospora</taxon>
    </lineage>
</organism>
<dbReference type="OrthoDB" id="3700890at2"/>
<accession>A0A171DQ73</accession>
<dbReference type="STRING" id="161355.PS9374_06897"/>
<comment type="caution">
    <text evidence="2">The sequence shown here is derived from an EMBL/GenBank/DDBJ whole genome shotgun (WGS) entry which is preliminary data.</text>
</comment>